<comment type="caution">
    <text evidence="1">The sequence shown here is derived from an EMBL/GenBank/DDBJ whole genome shotgun (WGS) entry which is preliminary data.</text>
</comment>
<feature type="non-terminal residue" evidence="1">
    <location>
        <position position="1"/>
    </location>
</feature>
<dbReference type="Proteomes" id="UP000003163">
    <property type="component" value="Unassembled WGS sequence"/>
</dbReference>
<reference evidence="1 2" key="1">
    <citation type="submission" date="2011-08" db="EMBL/GenBank/DDBJ databases">
        <authorList>
            <person name="Liu Z.J."/>
            <person name="Shi F.L."/>
            <person name="Lu J.Q."/>
            <person name="Li M."/>
            <person name="Wang Z.L."/>
        </authorList>
    </citation>
    <scope>NUCLEOTIDE SEQUENCE [LARGE SCALE GENOMIC DNA]</scope>
    <source>
        <strain evidence="1 2">USNM 41457</strain>
    </source>
</reference>
<dbReference type="VEuPathDB" id="MicrosporidiaDB:EDEG_03593"/>
<evidence type="ECO:0000313" key="1">
    <source>
        <dbReference type="EMBL" id="EJW01936.1"/>
    </source>
</evidence>
<protein>
    <submittedName>
        <fullName evidence="1">Uncharacterized protein</fullName>
    </submittedName>
</protein>
<dbReference type="InParanoid" id="J9D257"/>
<keyword evidence="2" id="KW-1185">Reference proteome</keyword>
<sequence length="488" mass="57130">EMIPVEYIESYEKVLIGPDSDYNSTQKNTQANEKIFAISTEIENEQEESNAQKSTDNSLTTDSSIIKNTNVTNFDQNNSVINQVQPIQTDIKEAIPLNLKTLKDFIKKNDNTMFEKYDIFSLFDLISKLNDRELVFYWKGKLHKQLSNYDLVKKIIDEKNSFNVKRSLKKDLQYITAVYDHHMYFRKAYNKLNEENSSNDPAVYEFCKKEVELRPESLFSTNRTAFQENMVFVTKFNGIFDLFWKRFFLILKKDKKIVSLDDDSILKFYNINTKMYIPYDSYDYMKFNFGDIKAIKSVVVNIGRKDRLDVNIIFCSMTSHTRARVNHFNPIFVDYHFLTRLDMFFDTCKDLKLSNLYDTVDGKLRYSEAGINLINKVSMFVRKRLSQLFEAYVNNSTIQFQFGPCDELDEPENDNVIIVDDKNKVNDKTDASLVSIKQIKPRRDKLNVFVYDWTACKLPKLPKKCNDCINGVNVHAGLYPDRSGFSSF</sequence>
<accession>J9D257</accession>
<dbReference type="AlphaFoldDB" id="J9D257"/>
<dbReference type="EMBL" id="AFBI03000101">
    <property type="protein sequence ID" value="EJW01936.1"/>
    <property type="molecule type" value="Genomic_DNA"/>
</dbReference>
<name>J9D257_EDHAE</name>
<reference evidence="2" key="2">
    <citation type="submission" date="2015-07" db="EMBL/GenBank/DDBJ databases">
        <title>Contrasting host-pathogen interactions and genome evolution in two generalist and specialist microsporidian pathogens of mosquitoes.</title>
        <authorList>
            <consortium name="The Broad Institute Genomics Platform"/>
            <consortium name="The Broad Institute Genome Sequencing Center for Infectious Disease"/>
            <person name="Cuomo C.A."/>
            <person name="Sanscrainte N.D."/>
            <person name="Goldberg J.M."/>
            <person name="Heiman D."/>
            <person name="Young S."/>
            <person name="Zeng Q."/>
            <person name="Becnel J.J."/>
            <person name="Birren B.W."/>
        </authorList>
    </citation>
    <scope>NUCLEOTIDE SEQUENCE [LARGE SCALE GENOMIC DNA]</scope>
    <source>
        <strain evidence="2">USNM 41457</strain>
    </source>
</reference>
<evidence type="ECO:0000313" key="2">
    <source>
        <dbReference type="Proteomes" id="UP000003163"/>
    </source>
</evidence>
<organism evidence="1 2">
    <name type="scientific">Edhazardia aedis (strain USNM 41457)</name>
    <name type="common">Microsporidian parasite</name>
    <dbReference type="NCBI Taxonomy" id="1003232"/>
    <lineage>
        <taxon>Eukaryota</taxon>
        <taxon>Fungi</taxon>
        <taxon>Fungi incertae sedis</taxon>
        <taxon>Microsporidia</taxon>
        <taxon>Edhazardia</taxon>
    </lineage>
</organism>
<proteinExistence type="predicted"/>
<gene>
    <name evidence="1" type="ORF">EDEG_03593</name>
</gene>
<dbReference type="HOGENOM" id="CLU_514854_0_0_1"/>